<feature type="transmembrane region" description="Helical" evidence="1">
    <location>
        <begin position="256"/>
        <end position="277"/>
    </location>
</feature>
<dbReference type="PANTHER" id="PTHR40076">
    <property type="entry name" value="MEMBRANE PROTEIN-RELATED"/>
    <property type="match status" value="1"/>
</dbReference>
<comment type="caution">
    <text evidence="2">The sequence shown here is derived from an EMBL/GenBank/DDBJ whole genome shotgun (WGS) entry which is preliminary data.</text>
</comment>
<gene>
    <name evidence="2" type="ORF">GBB04_06075</name>
</gene>
<feature type="transmembrane region" description="Helical" evidence="1">
    <location>
        <begin position="75"/>
        <end position="92"/>
    </location>
</feature>
<dbReference type="PANTHER" id="PTHR40076:SF1">
    <property type="entry name" value="MEMBRANE PROTEIN"/>
    <property type="match status" value="1"/>
</dbReference>
<organism evidence="2 3">
    <name type="scientific">Bifidobacterium dentium</name>
    <dbReference type="NCBI Taxonomy" id="1689"/>
    <lineage>
        <taxon>Bacteria</taxon>
        <taxon>Bacillati</taxon>
        <taxon>Actinomycetota</taxon>
        <taxon>Actinomycetes</taxon>
        <taxon>Bifidobacteriales</taxon>
        <taxon>Bifidobacteriaceae</taxon>
        <taxon>Bifidobacterium</taxon>
    </lineage>
</organism>
<feature type="transmembrane region" description="Helical" evidence="1">
    <location>
        <begin position="313"/>
        <end position="337"/>
    </location>
</feature>
<proteinExistence type="predicted"/>
<protein>
    <submittedName>
        <fullName evidence="2">DUF975 family protein</fullName>
    </submittedName>
</protein>
<keyword evidence="1" id="KW-0472">Membrane</keyword>
<dbReference type="Pfam" id="PF06541">
    <property type="entry name" value="ABC_trans_CmpB"/>
    <property type="match status" value="1"/>
</dbReference>
<sequence length="660" mass="75051">MTVFLPIELWVITARFAHPTVSQKTTTAECAVSTGHPGDSHPTRYSGYQPLTAERGGQFMNRREMKAQARHQLRRQYWMIVIICLFAAFFEVEYSSSMWGINFDLSSFTVTQPGKGWTDSNLSDVFRDFLLGKEDVARKRVEFNQEQIVRTDTNAMFGRSRGLFASLLNSFSSGAVIVSIADATRSIVHDARIAVIVPVMVSMAVFLFVWLFIQQTYRIVMRRMLLEGRIYGKIPASRFLYPLHTRQWPRMAWTMFVKNTALLLWSLTIIGGIVKYYSYFLVPYIVAENPTIGARKAIDLSRRMMRGHKWECFVAQLTFLGWYLLDIATVGVSGIFYSNGYSASFFTEYYAYLRALSKEQGIEGTELLCDIHLFAKADSEEIRSSYADVAEAVDQVRSTMVAADKPCGFTGFLSQWLGIRIMHSDQVARYEEYREDSRQVRIGQEILDGIVYPGRLAPAPMPFTFRESRTISADRSYSLVNLAMMFFIFCFVGWVWEVSLAFITEGAFVNRGTLHGPWLPIYGTGGILILTLLKRLRDRPMFEFTTTVVLCGGLEYFSSWYLEMMHGGRRWWDYTGYFLNLNGRICAEGLLTFGLGGLAIVYLLAPMLDNLLNRVDAKRLGVIAVLLLIIYCADQLYSVEHPNIGAGITDYKDSLTAQVS</sequence>
<feature type="transmembrane region" description="Helical" evidence="1">
    <location>
        <begin position="193"/>
        <end position="213"/>
    </location>
</feature>
<keyword evidence="1" id="KW-0812">Transmembrane</keyword>
<evidence type="ECO:0000313" key="2">
    <source>
        <dbReference type="EMBL" id="KAB7460632.1"/>
    </source>
</evidence>
<dbReference type="EMBL" id="WDPD01000005">
    <property type="protein sequence ID" value="KAB7460632.1"/>
    <property type="molecule type" value="Genomic_DNA"/>
</dbReference>
<dbReference type="InterPro" id="IPR010380">
    <property type="entry name" value="DUF975"/>
</dbReference>
<dbReference type="InterPro" id="IPR010540">
    <property type="entry name" value="CmpB_TMEM229"/>
</dbReference>
<feature type="transmembrane region" description="Helical" evidence="1">
    <location>
        <begin position="540"/>
        <end position="561"/>
    </location>
</feature>
<name>A0A7J5THE3_9BIFI</name>
<feature type="transmembrane region" description="Helical" evidence="1">
    <location>
        <begin position="617"/>
        <end position="637"/>
    </location>
</feature>
<feature type="transmembrane region" description="Helical" evidence="1">
    <location>
        <begin position="581"/>
        <end position="605"/>
    </location>
</feature>
<evidence type="ECO:0000256" key="1">
    <source>
        <dbReference type="SAM" id="Phobius"/>
    </source>
</evidence>
<dbReference type="Pfam" id="PF06161">
    <property type="entry name" value="DUF975"/>
    <property type="match status" value="1"/>
</dbReference>
<feature type="transmembrane region" description="Helical" evidence="1">
    <location>
        <begin position="516"/>
        <end position="533"/>
    </location>
</feature>
<dbReference type="Proteomes" id="UP000429211">
    <property type="component" value="Unassembled WGS sequence"/>
</dbReference>
<dbReference type="AlphaFoldDB" id="A0A7J5THE3"/>
<feature type="transmembrane region" description="Helical" evidence="1">
    <location>
        <begin position="476"/>
        <end position="496"/>
    </location>
</feature>
<keyword evidence="1" id="KW-1133">Transmembrane helix</keyword>
<accession>A0A7J5THE3</accession>
<feature type="transmembrane region" description="Helical" evidence="1">
    <location>
        <begin position="163"/>
        <end position="181"/>
    </location>
</feature>
<reference evidence="2 3" key="1">
    <citation type="journal article" date="2019" name="Nat. Med.">
        <title>A library of human gut bacterial isolates paired with longitudinal multiomics data enables mechanistic microbiome research.</title>
        <authorList>
            <person name="Poyet M."/>
            <person name="Groussin M."/>
            <person name="Gibbons S.M."/>
            <person name="Avila-Pacheco J."/>
            <person name="Jiang X."/>
            <person name="Kearney S.M."/>
            <person name="Perrotta A.R."/>
            <person name="Berdy B."/>
            <person name="Zhao S."/>
            <person name="Lieberman T.D."/>
            <person name="Swanson P.K."/>
            <person name="Smith M."/>
            <person name="Roesemann S."/>
            <person name="Alexander J.E."/>
            <person name="Rich S.A."/>
            <person name="Livny J."/>
            <person name="Vlamakis H."/>
            <person name="Clish C."/>
            <person name="Bullock K."/>
            <person name="Deik A."/>
            <person name="Scott J."/>
            <person name="Pierce K.A."/>
            <person name="Xavier R.J."/>
            <person name="Alm E.J."/>
        </authorList>
    </citation>
    <scope>NUCLEOTIDE SEQUENCE [LARGE SCALE GENOMIC DNA]</scope>
    <source>
        <strain evidence="2 3">BIOML-A2</strain>
    </source>
</reference>
<evidence type="ECO:0000313" key="3">
    <source>
        <dbReference type="Proteomes" id="UP000429211"/>
    </source>
</evidence>